<name>A0A371HBV1_MUCPR</name>
<keyword evidence="3" id="KW-1185">Reference proteome</keyword>
<evidence type="ECO:0000256" key="1">
    <source>
        <dbReference type="SAM" id="Phobius"/>
    </source>
</evidence>
<protein>
    <submittedName>
        <fullName evidence="2">Uncharacterized protein</fullName>
    </submittedName>
</protein>
<organism evidence="2 3">
    <name type="scientific">Mucuna pruriens</name>
    <name type="common">Velvet bean</name>
    <name type="synonym">Dolichos pruriens</name>
    <dbReference type="NCBI Taxonomy" id="157652"/>
    <lineage>
        <taxon>Eukaryota</taxon>
        <taxon>Viridiplantae</taxon>
        <taxon>Streptophyta</taxon>
        <taxon>Embryophyta</taxon>
        <taxon>Tracheophyta</taxon>
        <taxon>Spermatophyta</taxon>
        <taxon>Magnoliopsida</taxon>
        <taxon>eudicotyledons</taxon>
        <taxon>Gunneridae</taxon>
        <taxon>Pentapetalae</taxon>
        <taxon>rosids</taxon>
        <taxon>fabids</taxon>
        <taxon>Fabales</taxon>
        <taxon>Fabaceae</taxon>
        <taxon>Papilionoideae</taxon>
        <taxon>50 kb inversion clade</taxon>
        <taxon>NPAAA clade</taxon>
        <taxon>indigoferoid/millettioid clade</taxon>
        <taxon>Phaseoleae</taxon>
        <taxon>Mucuna</taxon>
    </lineage>
</organism>
<keyword evidence="1" id="KW-1133">Transmembrane helix</keyword>
<keyword evidence="1" id="KW-0472">Membrane</keyword>
<dbReference type="PANTHER" id="PTHR33919:SF7">
    <property type="entry name" value="PROTEIN, PUTATIVE-RELATED"/>
    <property type="match status" value="1"/>
</dbReference>
<dbReference type="Proteomes" id="UP000257109">
    <property type="component" value="Unassembled WGS sequence"/>
</dbReference>
<evidence type="ECO:0000313" key="3">
    <source>
        <dbReference type="Proteomes" id="UP000257109"/>
    </source>
</evidence>
<gene>
    <name evidence="2" type="ORF">CR513_16559</name>
</gene>
<dbReference type="EMBL" id="QJKJ01003035">
    <property type="protein sequence ID" value="RDY00271.1"/>
    <property type="molecule type" value="Genomic_DNA"/>
</dbReference>
<feature type="non-terminal residue" evidence="2">
    <location>
        <position position="1"/>
    </location>
</feature>
<evidence type="ECO:0000313" key="2">
    <source>
        <dbReference type="EMBL" id="RDY00271.1"/>
    </source>
</evidence>
<dbReference type="OrthoDB" id="1892673at2759"/>
<comment type="caution">
    <text evidence="2">The sequence shown here is derived from an EMBL/GenBank/DDBJ whole genome shotgun (WGS) entry which is preliminary data.</text>
</comment>
<feature type="transmembrane region" description="Helical" evidence="1">
    <location>
        <begin position="35"/>
        <end position="54"/>
    </location>
</feature>
<dbReference type="PANTHER" id="PTHR33919">
    <property type="entry name" value="OS09G0127700 PROTEIN"/>
    <property type="match status" value="1"/>
</dbReference>
<keyword evidence="1" id="KW-0812">Transmembrane</keyword>
<accession>A0A371HBV1</accession>
<proteinExistence type="predicted"/>
<reference evidence="2" key="1">
    <citation type="submission" date="2018-05" db="EMBL/GenBank/DDBJ databases">
        <title>Draft genome of Mucuna pruriens seed.</title>
        <authorList>
            <person name="Nnadi N.E."/>
            <person name="Vos R."/>
            <person name="Hasami M.H."/>
            <person name="Devisetty U.K."/>
            <person name="Aguiy J.C."/>
        </authorList>
    </citation>
    <scope>NUCLEOTIDE SEQUENCE [LARGE SCALE GENOMIC DNA]</scope>
    <source>
        <strain evidence="2">JCA_2017</strain>
    </source>
</reference>
<dbReference type="AlphaFoldDB" id="A0A371HBV1"/>
<sequence>MVEPGRVKIAEAEAVKGPHSTETLHQRRKLPFCPMRMAIGGFAATVVIGYFVLYSHKKPEASAMDVAKITGGMSNPENTRPRNYVASMSVDSSRQWPSHSRQKLSRYDLGGDLSDLVSANSISPSPVLFPHSSSQSISALGVLMAIAKGSSNVIPRIYTIATSSIGRDYVQS</sequence>